<gene>
    <name evidence="4" type="ORF">B2A_10183</name>
</gene>
<dbReference type="InterPro" id="IPR051538">
    <property type="entry name" value="Acyl-CoA_Synth/Transferase"/>
</dbReference>
<protein>
    <submittedName>
        <fullName evidence="4">Acetyl-CoA synthetase I (ACSI, ADP-forming), subunit beta</fullName>
    </submittedName>
</protein>
<dbReference type="EMBL" id="AUZZ01007346">
    <property type="protein sequence ID" value="EQD42789.1"/>
    <property type="molecule type" value="Genomic_DNA"/>
</dbReference>
<proteinExistence type="predicted"/>
<reference evidence="4" key="2">
    <citation type="journal article" date="2014" name="ISME J.">
        <title>Microbial stratification in low pH oxic and suboxic macroscopic growths along an acid mine drainage.</title>
        <authorList>
            <person name="Mendez-Garcia C."/>
            <person name="Mesa V."/>
            <person name="Sprenger R.R."/>
            <person name="Richter M."/>
            <person name="Diez M.S."/>
            <person name="Solano J."/>
            <person name="Bargiela R."/>
            <person name="Golyshina O.V."/>
            <person name="Manteca A."/>
            <person name="Ramos J.L."/>
            <person name="Gallego J.R."/>
            <person name="Llorente I."/>
            <person name="Martins Dos Santos V.A."/>
            <person name="Jensen O.N."/>
            <person name="Pelaez A.I."/>
            <person name="Sanchez J."/>
            <person name="Ferrer M."/>
        </authorList>
    </citation>
    <scope>NUCLEOTIDE SEQUENCE</scope>
</reference>
<dbReference type="GO" id="GO:0016874">
    <property type="term" value="F:ligase activity"/>
    <property type="evidence" value="ECO:0007669"/>
    <property type="project" value="UniProtKB-KW"/>
</dbReference>
<dbReference type="PANTHER" id="PTHR43334">
    <property type="entry name" value="ACETATE--COA LIGASE [ADP-FORMING]"/>
    <property type="match status" value="1"/>
</dbReference>
<evidence type="ECO:0000256" key="2">
    <source>
        <dbReference type="ARBA" id="ARBA00022741"/>
    </source>
</evidence>
<reference evidence="4" key="1">
    <citation type="submission" date="2013-08" db="EMBL/GenBank/DDBJ databases">
        <authorList>
            <person name="Mendez C."/>
            <person name="Richter M."/>
            <person name="Ferrer M."/>
            <person name="Sanchez J."/>
        </authorList>
    </citation>
    <scope>NUCLEOTIDE SEQUENCE</scope>
</reference>
<dbReference type="InterPro" id="IPR013815">
    <property type="entry name" value="ATP_grasp_subdomain_1"/>
</dbReference>
<evidence type="ECO:0000256" key="1">
    <source>
        <dbReference type="ARBA" id="ARBA00022598"/>
    </source>
</evidence>
<dbReference type="Gene3D" id="3.30.1490.20">
    <property type="entry name" value="ATP-grasp fold, A domain"/>
    <property type="match status" value="1"/>
</dbReference>
<dbReference type="Gene3D" id="3.30.470.20">
    <property type="entry name" value="ATP-grasp fold, B domain"/>
    <property type="match status" value="1"/>
</dbReference>
<organism evidence="4">
    <name type="scientific">mine drainage metagenome</name>
    <dbReference type="NCBI Taxonomy" id="410659"/>
    <lineage>
        <taxon>unclassified sequences</taxon>
        <taxon>metagenomes</taxon>
        <taxon>ecological metagenomes</taxon>
    </lineage>
</organism>
<dbReference type="Pfam" id="PF13549">
    <property type="entry name" value="ATP-grasp_5"/>
    <property type="match status" value="1"/>
</dbReference>
<dbReference type="SUPFAM" id="SSF56059">
    <property type="entry name" value="Glutathione synthetase ATP-binding domain-like"/>
    <property type="match status" value="1"/>
</dbReference>
<evidence type="ECO:0000313" key="4">
    <source>
        <dbReference type="EMBL" id="EQD42789.1"/>
    </source>
</evidence>
<evidence type="ECO:0000256" key="3">
    <source>
        <dbReference type="ARBA" id="ARBA00022840"/>
    </source>
</evidence>
<keyword evidence="2" id="KW-0547">Nucleotide-binding</keyword>
<dbReference type="AlphaFoldDB" id="T1APX9"/>
<accession>T1APX9</accession>
<dbReference type="GO" id="GO:0005524">
    <property type="term" value="F:ATP binding"/>
    <property type="evidence" value="ECO:0007669"/>
    <property type="project" value="UniProtKB-KW"/>
</dbReference>
<dbReference type="PANTHER" id="PTHR43334:SF1">
    <property type="entry name" value="3-HYDROXYPROPIONATE--COA LIGASE [ADP-FORMING]"/>
    <property type="match status" value="1"/>
</dbReference>
<comment type="caution">
    <text evidence="4">The sequence shown here is derived from an EMBL/GenBank/DDBJ whole genome shotgun (WGS) entry which is preliminary data.</text>
</comment>
<keyword evidence="1" id="KW-0436">Ligase</keyword>
<keyword evidence="3" id="KW-0067">ATP-binding</keyword>
<sequence>MAELVEYMGAYKLMKKYGIRTVQSAYVSNAEQAIKFAGGKPIVLKAISGKALHKTKSGLVALNLTGERSISSAYASLVRAAEKYKPYKILAQRMVGSGVEVIIGGREDAQFGKLILFGLGGIYVEVFKDISIRVCPIRKSDAKSMLDDLKSKGMIAKDEKSAAIIEGLLLKTSRMLLENDIKELDLNPIILHDGTYDAVDLRVLK</sequence>
<name>T1APX9_9ZZZZ</name>